<dbReference type="HOGENOM" id="CLU_3372337_0_0_11"/>
<sequence length="34" mass="4162">MFLNTWTIPFRMVIELPNTDNIQHNHFESMKSLR</sequence>
<dbReference type="EMBL" id="AAXD02000074">
    <property type="protein sequence ID" value="EDN82107.1"/>
    <property type="molecule type" value="Genomic_DNA"/>
</dbReference>
<evidence type="ECO:0000313" key="1">
    <source>
        <dbReference type="EMBL" id="EDN82107.1"/>
    </source>
</evidence>
<dbReference type="Proteomes" id="UP000003773">
    <property type="component" value="Unassembled WGS sequence"/>
</dbReference>
<protein>
    <submittedName>
        <fullName evidence="1">Uncharacterized protein</fullName>
    </submittedName>
</protein>
<name>A7A8P1_BIFAD</name>
<evidence type="ECO:0000313" key="2">
    <source>
        <dbReference type="Proteomes" id="UP000003773"/>
    </source>
</evidence>
<reference evidence="1 2" key="1">
    <citation type="submission" date="2007-04" db="EMBL/GenBank/DDBJ databases">
        <authorList>
            <person name="Fulton L."/>
            <person name="Clifton S."/>
            <person name="Fulton B."/>
            <person name="Xu J."/>
            <person name="Minx P."/>
            <person name="Pepin K.H."/>
            <person name="Johnson M."/>
            <person name="Thiruvilangam P."/>
            <person name="Bhonagiri V."/>
            <person name="Nash W.E."/>
            <person name="Mardis E.R."/>
            <person name="Wilson R.K."/>
        </authorList>
    </citation>
    <scope>NUCLEOTIDE SEQUENCE [LARGE SCALE GENOMIC DNA]</scope>
    <source>
        <strain evidence="1 2">L2-32</strain>
    </source>
</reference>
<dbReference type="AlphaFoldDB" id="A7A8P1"/>
<proteinExistence type="predicted"/>
<reference evidence="1 2" key="2">
    <citation type="submission" date="2007-05" db="EMBL/GenBank/DDBJ databases">
        <title>Draft genome sequence of Bifidobacterium adolescentis (L2-32).</title>
        <authorList>
            <person name="Sudarsanam P."/>
            <person name="Ley R."/>
            <person name="Guruge J."/>
            <person name="Turnbaugh P.J."/>
            <person name="Mahowald M."/>
            <person name="Liep D."/>
            <person name="Gordon J."/>
        </authorList>
    </citation>
    <scope>NUCLEOTIDE SEQUENCE [LARGE SCALE GENOMIC DNA]</scope>
    <source>
        <strain evidence="1 2">L2-32</strain>
    </source>
</reference>
<organism evidence="1 2">
    <name type="scientific">Bifidobacterium adolescentis L2-32</name>
    <dbReference type="NCBI Taxonomy" id="411481"/>
    <lineage>
        <taxon>Bacteria</taxon>
        <taxon>Bacillati</taxon>
        <taxon>Actinomycetota</taxon>
        <taxon>Actinomycetes</taxon>
        <taxon>Bifidobacteriales</taxon>
        <taxon>Bifidobacteriaceae</taxon>
        <taxon>Bifidobacterium</taxon>
    </lineage>
</organism>
<comment type="caution">
    <text evidence="1">The sequence shown here is derived from an EMBL/GenBank/DDBJ whole genome shotgun (WGS) entry which is preliminary data.</text>
</comment>
<gene>
    <name evidence="1" type="ORF">BIFADO_02234</name>
</gene>
<accession>A7A8P1</accession>